<name>A0A9R1D9V8_WHEAT</name>
<evidence type="ECO:0000313" key="2">
    <source>
        <dbReference type="EMBL" id="KAF6987929.1"/>
    </source>
</evidence>
<reference evidence="2" key="1">
    <citation type="journal article" date="2017" name="Gigascience">
        <title>The first near-complete assembly of the hexaploid bread wheat genome, Triticum aestivum.</title>
        <authorList>
            <person name="Zimin A.V."/>
            <person name="Puiu D."/>
            <person name="Hall R."/>
            <person name="Kingan S."/>
            <person name="Clavijo B.J."/>
            <person name="Salzberg S.L."/>
        </authorList>
    </citation>
    <scope>NUCLEOTIDE SEQUENCE</scope>
    <source>
        <tissue evidence="2">Leaf</tissue>
    </source>
</reference>
<feature type="non-terminal residue" evidence="2">
    <location>
        <position position="1"/>
    </location>
</feature>
<accession>A0A9R1D9V8</accession>
<feature type="region of interest" description="Disordered" evidence="1">
    <location>
        <begin position="1"/>
        <end position="24"/>
    </location>
</feature>
<comment type="caution">
    <text evidence="2">The sequence shown here is derived from an EMBL/GenBank/DDBJ whole genome shotgun (WGS) entry which is preliminary data.</text>
</comment>
<gene>
    <name evidence="2" type="ORF">CFC21_005523</name>
</gene>
<proteinExistence type="predicted"/>
<dbReference type="AlphaFoldDB" id="A0A9R1D9V8"/>
<sequence length="43" mass="4468">ATEPMVASINPSLHPQFETGTDIPLSSPLSPLSLSLHPTPCLA</sequence>
<evidence type="ECO:0000256" key="1">
    <source>
        <dbReference type="SAM" id="MobiDB-lite"/>
    </source>
</evidence>
<organism evidence="2">
    <name type="scientific">Triticum aestivum</name>
    <name type="common">Wheat</name>
    <dbReference type="NCBI Taxonomy" id="4565"/>
    <lineage>
        <taxon>Eukaryota</taxon>
        <taxon>Viridiplantae</taxon>
        <taxon>Streptophyta</taxon>
        <taxon>Embryophyta</taxon>
        <taxon>Tracheophyta</taxon>
        <taxon>Spermatophyta</taxon>
        <taxon>Magnoliopsida</taxon>
        <taxon>Liliopsida</taxon>
        <taxon>Poales</taxon>
        <taxon>Poaceae</taxon>
        <taxon>BOP clade</taxon>
        <taxon>Pooideae</taxon>
        <taxon>Triticodae</taxon>
        <taxon>Triticeae</taxon>
        <taxon>Triticinae</taxon>
        <taxon>Triticum</taxon>
    </lineage>
</organism>
<reference evidence="2" key="2">
    <citation type="submission" date="2020-03" db="EMBL/GenBank/DDBJ databases">
        <title>The second near-complete assembly of the hexaploid bread wheat (Triticum aestivum) genome.</title>
        <authorList>
            <person name="Zimin A.V."/>
            <person name="Puiu D."/>
            <person name="Shumante A."/>
            <person name="Alonge M."/>
            <person name="Salzberg S.L."/>
        </authorList>
    </citation>
    <scope>NUCLEOTIDE SEQUENCE</scope>
    <source>
        <tissue evidence="2">Leaf</tissue>
    </source>
</reference>
<dbReference type="Proteomes" id="UP000815260">
    <property type="component" value="Chromosome 1B"/>
</dbReference>
<dbReference type="EMBL" id="CM022212">
    <property type="protein sequence ID" value="KAF6987929.1"/>
    <property type="molecule type" value="Genomic_DNA"/>
</dbReference>
<feature type="non-terminal residue" evidence="2">
    <location>
        <position position="43"/>
    </location>
</feature>
<protein>
    <submittedName>
        <fullName evidence="2">Uncharacterized protein</fullName>
    </submittedName>
</protein>